<name>A0A2P5XHK4_GOSBA</name>
<sequence length="121" mass="13107">MRHARGLLYKAEGHARVEETESSLVPGTPVGFHSHTYVFLSSSPMAMSHGCGDLSHPVFWGNHVLLQHGRIARSCLFPCLATALGTSVCLAVCAEKLYNPKILLIDSKIEGLVFCMHTSSA</sequence>
<evidence type="ECO:0000313" key="1">
    <source>
        <dbReference type="EMBL" id="PPS02774.1"/>
    </source>
</evidence>
<accession>A0A2P5XHK4</accession>
<evidence type="ECO:0000313" key="2">
    <source>
        <dbReference type="Proteomes" id="UP000239757"/>
    </source>
</evidence>
<dbReference type="EMBL" id="KZ664858">
    <property type="protein sequence ID" value="PPS02774.1"/>
    <property type="molecule type" value="Genomic_DNA"/>
</dbReference>
<dbReference type="Proteomes" id="UP000239757">
    <property type="component" value="Unassembled WGS sequence"/>
</dbReference>
<dbReference type="AlphaFoldDB" id="A0A2P5XHK4"/>
<proteinExistence type="predicted"/>
<gene>
    <name evidence="1" type="ORF">GOBAR_AA17889</name>
</gene>
<reference evidence="1 2" key="1">
    <citation type="submission" date="2015-01" db="EMBL/GenBank/DDBJ databases">
        <title>Genome of allotetraploid Gossypium barbadense reveals genomic plasticity and fiber elongation in cotton evolution.</title>
        <authorList>
            <person name="Chen X."/>
            <person name="Liu X."/>
            <person name="Zhao B."/>
            <person name="Zheng H."/>
            <person name="Hu Y."/>
            <person name="Lu G."/>
            <person name="Yang C."/>
            <person name="Chen J."/>
            <person name="Shan C."/>
            <person name="Zhang L."/>
            <person name="Zhou Y."/>
            <person name="Wang L."/>
            <person name="Guo W."/>
            <person name="Bai Y."/>
            <person name="Ruan J."/>
            <person name="Shangguan X."/>
            <person name="Mao Y."/>
            <person name="Jiang J."/>
            <person name="Zhu Y."/>
            <person name="Lei J."/>
            <person name="Kang H."/>
            <person name="Chen S."/>
            <person name="He X."/>
            <person name="Wang R."/>
            <person name="Wang Y."/>
            <person name="Chen J."/>
            <person name="Wang L."/>
            <person name="Yu S."/>
            <person name="Wang B."/>
            <person name="Wei J."/>
            <person name="Song S."/>
            <person name="Lu X."/>
            <person name="Gao Z."/>
            <person name="Gu W."/>
            <person name="Deng X."/>
            <person name="Ma D."/>
            <person name="Wang S."/>
            <person name="Liang W."/>
            <person name="Fang L."/>
            <person name="Cai C."/>
            <person name="Zhu X."/>
            <person name="Zhou B."/>
            <person name="Zhang Y."/>
            <person name="Chen Z."/>
            <person name="Xu S."/>
            <person name="Zhu R."/>
            <person name="Wang S."/>
            <person name="Zhang T."/>
            <person name="Zhao G."/>
        </authorList>
    </citation>
    <scope>NUCLEOTIDE SEQUENCE [LARGE SCALE GENOMIC DNA]</scope>
    <source>
        <strain evidence="2">cv. Xinhai21</strain>
        <tissue evidence="1">Leaf</tissue>
    </source>
</reference>
<organism evidence="1 2">
    <name type="scientific">Gossypium barbadense</name>
    <name type="common">Sea Island cotton</name>
    <name type="synonym">Hibiscus barbadensis</name>
    <dbReference type="NCBI Taxonomy" id="3634"/>
    <lineage>
        <taxon>Eukaryota</taxon>
        <taxon>Viridiplantae</taxon>
        <taxon>Streptophyta</taxon>
        <taxon>Embryophyta</taxon>
        <taxon>Tracheophyta</taxon>
        <taxon>Spermatophyta</taxon>
        <taxon>Magnoliopsida</taxon>
        <taxon>eudicotyledons</taxon>
        <taxon>Gunneridae</taxon>
        <taxon>Pentapetalae</taxon>
        <taxon>rosids</taxon>
        <taxon>malvids</taxon>
        <taxon>Malvales</taxon>
        <taxon>Malvaceae</taxon>
        <taxon>Malvoideae</taxon>
        <taxon>Gossypium</taxon>
    </lineage>
</organism>
<protein>
    <submittedName>
        <fullName evidence="1">Uncharacterized protein</fullName>
    </submittedName>
</protein>